<dbReference type="Proteomes" id="UP000032545">
    <property type="component" value="Unassembled WGS sequence"/>
</dbReference>
<reference evidence="2 3" key="2">
    <citation type="journal article" date="2016" name="Genome Announc.">
        <title>Permanent Draft Genome Sequences for Two Variants of Frankia sp. Strain CpI1, the First Frankia Strain Isolated from Root Nodules of Comptonia peregrina.</title>
        <authorList>
            <person name="Oshone R."/>
            <person name="Hurst S.G.IV."/>
            <person name="Abebe-Akele F."/>
            <person name="Simpson S."/>
            <person name="Morris K."/>
            <person name="Thomas W.K."/>
            <person name="Tisa L.S."/>
        </authorList>
    </citation>
    <scope>NUCLEOTIDE SEQUENCE [LARGE SCALE GENOMIC DNA]</scope>
    <source>
        <strain evidence="3">CpI1-S</strain>
    </source>
</reference>
<feature type="region of interest" description="Disordered" evidence="1">
    <location>
        <begin position="1"/>
        <end position="56"/>
    </location>
</feature>
<feature type="compositionally biased region" description="Basic and acidic residues" evidence="1">
    <location>
        <begin position="43"/>
        <end position="56"/>
    </location>
</feature>
<organism evidence="2 3">
    <name type="scientific">Frankia torreyi</name>
    <dbReference type="NCBI Taxonomy" id="1856"/>
    <lineage>
        <taxon>Bacteria</taxon>
        <taxon>Bacillati</taxon>
        <taxon>Actinomycetota</taxon>
        <taxon>Actinomycetes</taxon>
        <taxon>Frankiales</taxon>
        <taxon>Frankiaceae</taxon>
        <taxon>Frankia</taxon>
    </lineage>
</organism>
<proteinExistence type="predicted"/>
<dbReference type="EMBL" id="JYFN01000087">
    <property type="protein sequence ID" value="KJE19729.1"/>
    <property type="molecule type" value="Genomic_DNA"/>
</dbReference>
<protein>
    <recommendedName>
        <fullName evidence="4">Ribbon-helix-helix protein, copG family</fullName>
    </recommendedName>
</protein>
<dbReference type="AlphaFoldDB" id="A0A0D8B739"/>
<reference evidence="3" key="1">
    <citation type="submission" date="2015-02" db="EMBL/GenBank/DDBJ databases">
        <title>Draft Genome of Frankia sp. CpI1-S.</title>
        <authorList>
            <person name="Oshone R.T."/>
            <person name="Ngom M."/>
            <person name="Ghodhbane-Gtari F."/>
            <person name="Gtari M."/>
            <person name="Morris K."/>
            <person name="Thomas K."/>
            <person name="Sen A."/>
            <person name="Tisa L.S."/>
        </authorList>
    </citation>
    <scope>NUCLEOTIDE SEQUENCE [LARGE SCALE GENOMIC DNA]</scope>
    <source>
        <strain evidence="3">CpI1-S</strain>
    </source>
</reference>
<comment type="caution">
    <text evidence="2">The sequence shown here is derived from an EMBL/GenBank/DDBJ whole genome shotgun (WGS) entry which is preliminary data.</text>
</comment>
<accession>A0A0D8B739</accession>
<evidence type="ECO:0000256" key="1">
    <source>
        <dbReference type="SAM" id="MobiDB-lite"/>
    </source>
</evidence>
<keyword evidence="3" id="KW-1185">Reference proteome</keyword>
<evidence type="ECO:0000313" key="2">
    <source>
        <dbReference type="EMBL" id="KJE19729.1"/>
    </source>
</evidence>
<evidence type="ECO:0000313" key="3">
    <source>
        <dbReference type="Proteomes" id="UP000032545"/>
    </source>
</evidence>
<gene>
    <name evidence="2" type="ORF">FF36_05984</name>
</gene>
<feature type="compositionally biased region" description="Basic residues" evidence="1">
    <location>
        <begin position="1"/>
        <end position="11"/>
    </location>
</feature>
<name>A0A0D8B739_9ACTN</name>
<evidence type="ECO:0008006" key="4">
    <source>
        <dbReference type="Google" id="ProtNLM"/>
    </source>
</evidence>
<sequence>MPSSPTRRHRPSMSDPAPAGTGAGQRAFFDDPPTGGGAPSTVHDSDTGTRWDETHQRRTVWLPRELVEAIVAAAAATGQSQASLVQEALRAHPAIAAELAGGRS</sequence>